<reference evidence="1 2" key="1">
    <citation type="submission" date="2019-09" db="EMBL/GenBank/DDBJ databases">
        <title>Genome sequence of Adhaeribacter sp. M2.</title>
        <authorList>
            <person name="Srinivasan S."/>
        </authorList>
    </citation>
    <scope>NUCLEOTIDE SEQUENCE [LARGE SCALE GENOMIC DNA]</scope>
    <source>
        <strain evidence="1 2">M2</strain>
    </source>
</reference>
<evidence type="ECO:0000313" key="2">
    <source>
        <dbReference type="Proteomes" id="UP000326570"/>
    </source>
</evidence>
<proteinExistence type="predicted"/>
<dbReference type="AlphaFoldDB" id="A0A5N1IS74"/>
<dbReference type="RefSeq" id="WP_150904282.1">
    <property type="nucleotide sequence ID" value="NZ_VTWT01000006.1"/>
</dbReference>
<evidence type="ECO:0000313" key="1">
    <source>
        <dbReference type="EMBL" id="KAA9332870.1"/>
    </source>
</evidence>
<protein>
    <submittedName>
        <fullName evidence="1">Uncharacterized protein</fullName>
    </submittedName>
</protein>
<sequence>MEKYRTNGSLISNLITEFVQYELIRDNNLTRNGKRLIFLKYGQDVTKSFRHRWICGFGLNPPVQTINFSTNHLIVYDDLNLDCKFSISAMLDSSTIKSIKYFNSENEFIGEATFDSIGISKYGCRELNYIFLSKENETKKITLCDKKYFPYYAKNDKGDSTKILIDEYMGSISPNSSFIGCEFNTRVMHQIISLGKAIRDLYFL</sequence>
<name>A0A5N1IS74_9BACT</name>
<accession>A0A5N1IS74</accession>
<comment type="caution">
    <text evidence="1">The sequence shown here is derived from an EMBL/GenBank/DDBJ whole genome shotgun (WGS) entry which is preliminary data.</text>
</comment>
<organism evidence="1 2">
    <name type="scientific">Adhaeribacter soli</name>
    <dbReference type="NCBI Taxonomy" id="2607655"/>
    <lineage>
        <taxon>Bacteria</taxon>
        <taxon>Pseudomonadati</taxon>
        <taxon>Bacteroidota</taxon>
        <taxon>Cytophagia</taxon>
        <taxon>Cytophagales</taxon>
        <taxon>Hymenobacteraceae</taxon>
        <taxon>Adhaeribacter</taxon>
    </lineage>
</organism>
<keyword evidence="2" id="KW-1185">Reference proteome</keyword>
<dbReference type="Proteomes" id="UP000326570">
    <property type="component" value="Unassembled WGS sequence"/>
</dbReference>
<dbReference type="EMBL" id="VTWT01000006">
    <property type="protein sequence ID" value="KAA9332870.1"/>
    <property type="molecule type" value="Genomic_DNA"/>
</dbReference>
<gene>
    <name evidence="1" type="ORF">F0P94_12820</name>
</gene>